<keyword evidence="3" id="KW-1185">Reference proteome</keyword>
<dbReference type="EMBL" id="JAPAAF010000133">
    <property type="protein sequence ID" value="MCW0485078.1"/>
    <property type="molecule type" value="Genomic_DNA"/>
</dbReference>
<feature type="non-terminal residue" evidence="2">
    <location>
        <position position="91"/>
    </location>
</feature>
<gene>
    <name evidence="2" type="ORF">N2K84_20280</name>
</gene>
<feature type="region of interest" description="Disordered" evidence="1">
    <location>
        <begin position="59"/>
        <end position="91"/>
    </location>
</feature>
<feature type="compositionally biased region" description="Polar residues" evidence="1">
    <location>
        <begin position="72"/>
        <end position="91"/>
    </location>
</feature>
<organism evidence="2 3">
    <name type="scientific">Gaoshiqia sediminis</name>
    <dbReference type="NCBI Taxonomy" id="2986998"/>
    <lineage>
        <taxon>Bacteria</taxon>
        <taxon>Pseudomonadati</taxon>
        <taxon>Bacteroidota</taxon>
        <taxon>Bacteroidia</taxon>
        <taxon>Marinilabiliales</taxon>
        <taxon>Prolixibacteraceae</taxon>
        <taxon>Gaoshiqia</taxon>
    </lineage>
</organism>
<evidence type="ECO:0000313" key="3">
    <source>
        <dbReference type="Proteomes" id="UP001163821"/>
    </source>
</evidence>
<protein>
    <submittedName>
        <fullName evidence="2">Uncharacterized protein</fullName>
    </submittedName>
</protein>
<dbReference type="Proteomes" id="UP001163821">
    <property type="component" value="Unassembled WGS sequence"/>
</dbReference>
<dbReference type="RefSeq" id="WP_282593655.1">
    <property type="nucleotide sequence ID" value="NZ_JAPAAF010000133.1"/>
</dbReference>
<sequence>MMGRSPNAQLNERACSLAAGRSRHVVTIRITANWKQLFGPKIQFNSFGVIEAIRKVNLNRSTRSRSDPTIHHPQSNWGNTTTNHSPQPRSG</sequence>
<dbReference type="AlphaFoldDB" id="A0AA41YDV1"/>
<accession>A0AA41YDV1</accession>
<proteinExistence type="predicted"/>
<name>A0AA41YDV1_9BACT</name>
<evidence type="ECO:0000313" key="2">
    <source>
        <dbReference type="EMBL" id="MCW0485078.1"/>
    </source>
</evidence>
<evidence type="ECO:0000256" key="1">
    <source>
        <dbReference type="SAM" id="MobiDB-lite"/>
    </source>
</evidence>
<comment type="caution">
    <text evidence="2">The sequence shown here is derived from an EMBL/GenBank/DDBJ whole genome shotgun (WGS) entry which is preliminary data.</text>
</comment>
<reference evidence="2" key="1">
    <citation type="submission" date="2022-10" db="EMBL/GenBank/DDBJ databases">
        <title>Gaoshiqiia sediminis gen. nov., sp. nov., isolated from coastal sediment.</title>
        <authorList>
            <person name="Yu W.X."/>
            <person name="Mu D.S."/>
            <person name="Du J.Z."/>
            <person name="Liang Y.Q."/>
        </authorList>
    </citation>
    <scope>NUCLEOTIDE SEQUENCE</scope>
    <source>
        <strain evidence="2">A06</strain>
    </source>
</reference>